<evidence type="ECO:0000256" key="1">
    <source>
        <dbReference type="SAM" id="MobiDB-lite"/>
    </source>
</evidence>
<evidence type="ECO:0000313" key="4">
    <source>
        <dbReference type="Proteomes" id="UP000321769"/>
    </source>
</evidence>
<name>A0A512HTA8_9ACTN</name>
<feature type="region of interest" description="Disordered" evidence="1">
    <location>
        <begin position="1"/>
        <end position="20"/>
    </location>
</feature>
<keyword evidence="2" id="KW-1133">Transmembrane helix</keyword>
<dbReference type="Pfam" id="PF13578">
    <property type="entry name" value="Methyltransf_24"/>
    <property type="match status" value="1"/>
</dbReference>
<protein>
    <recommendedName>
        <fullName evidence="5">Methyltransferase domain-containing protein</fullName>
    </recommendedName>
</protein>
<dbReference type="Gene3D" id="3.40.50.150">
    <property type="entry name" value="Vaccinia Virus protein VP39"/>
    <property type="match status" value="1"/>
</dbReference>
<feature type="transmembrane region" description="Helical" evidence="2">
    <location>
        <begin position="47"/>
        <end position="65"/>
    </location>
</feature>
<gene>
    <name evidence="3" type="ORF">AFL01nite_10160</name>
</gene>
<dbReference type="EMBL" id="BJZQ01000003">
    <property type="protein sequence ID" value="GEO88689.1"/>
    <property type="molecule type" value="Genomic_DNA"/>
</dbReference>
<keyword evidence="2" id="KW-0472">Membrane</keyword>
<feature type="transmembrane region" description="Helical" evidence="2">
    <location>
        <begin position="71"/>
        <end position="89"/>
    </location>
</feature>
<dbReference type="Proteomes" id="UP000321769">
    <property type="component" value="Unassembled WGS sequence"/>
</dbReference>
<dbReference type="SUPFAM" id="SSF53335">
    <property type="entry name" value="S-adenosyl-L-methionine-dependent methyltransferases"/>
    <property type="match status" value="1"/>
</dbReference>
<keyword evidence="4" id="KW-1185">Reference proteome</keyword>
<evidence type="ECO:0000313" key="3">
    <source>
        <dbReference type="EMBL" id="GEO88689.1"/>
    </source>
</evidence>
<comment type="caution">
    <text evidence="3">The sequence shown here is derived from an EMBL/GenBank/DDBJ whole genome shotgun (WGS) entry which is preliminary data.</text>
</comment>
<dbReference type="InterPro" id="IPR029063">
    <property type="entry name" value="SAM-dependent_MTases_sf"/>
</dbReference>
<reference evidence="3 4" key="1">
    <citation type="submission" date="2019-07" db="EMBL/GenBank/DDBJ databases">
        <title>Whole genome shotgun sequence of Aeromicrobium flavum NBRC 107625.</title>
        <authorList>
            <person name="Hosoyama A."/>
            <person name="Uohara A."/>
            <person name="Ohji S."/>
            <person name="Ichikawa N."/>
        </authorList>
    </citation>
    <scope>NUCLEOTIDE SEQUENCE [LARGE SCALE GENOMIC DNA]</scope>
    <source>
        <strain evidence="3 4">NBRC 107625</strain>
    </source>
</reference>
<proteinExistence type="predicted"/>
<feature type="compositionally biased region" description="Basic and acidic residues" evidence="1">
    <location>
        <begin position="7"/>
        <end position="18"/>
    </location>
</feature>
<dbReference type="AlphaFoldDB" id="A0A512HTA8"/>
<accession>A0A512HTA8</accession>
<evidence type="ECO:0000256" key="2">
    <source>
        <dbReference type="SAM" id="Phobius"/>
    </source>
</evidence>
<keyword evidence="2" id="KW-0812">Transmembrane</keyword>
<evidence type="ECO:0008006" key="5">
    <source>
        <dbReference type="Google" id="ProtNLM"/>
    </source>
</evidence>
<organism evidence="3 4">
    <name type="scientific">Aeromicrobium flavum</name>
    <dbReference type="NCBI Taxonomy" id="416568"/>
    <lineage>
        <taxon>Bacteria</taxon>
        <taxon>Bacillati</taxon>
        <taxon>Actinomycetota</taxon>
        <taxon>Actinomycetes</taxon>
        <taxon>Propionibacteriales</taxon>
        <taxon>Nocardioidaceae</taxon>
        <taxon>Aeromicrobium</taxon>
    </lineage>
</organism>
<sequence length="415" mass="44546">MPSRSAGPDRPHRERFRPETGQAGVCTYDSLMSSVSRVIPRSRPGRVLLAVVAVVAAAALGGLLARIGGTAWVGALSAGTAALVLLTAIRGEYRARRILPAVGADAASAPLMKRLRQLPARTTELKKALDRQGVQVHKTVEAQGLQLQQAAQKNGLQVQQAVRREGMQVQQALAMQGMQLQHITELLQGLESHKASRKDVLDTFGQLQAFVQLSTRFDAPPVVPTMRGWAASPDVVLHLVNLLITDQPPIVVECGSGVSTTWMAAAARQYSPGTRIIALDHDEKFAEHTRRNLRDNGLDAWAEVRDAPLEPFGGAGGPLWYATSALEGISDVGLVFIDGPPKNTGPLARKPALDALLPTLLPDAVIILDDTIRRDEQAIVAAWLETCPGLVAETMRFEKGAVELRFDGPDAIAGR</sequence>